<keyword evidence="4" id="KW-1185">Reference proteome</keyword>
<feature type="compositionally biased region" description="Gly residues" evidence="1">
    <location>
        <begin position="153"/>
        <end position="162"/>
    </location>
</feature>
<name>A0ABQ3X0Z3_9ACTN</name>
<keyword evidence="2" id="KW-1133">Transmembrane helix</keyword>
<organism evidence="3 4">
    <name type="scientific">Actinoplanes couchii</name>
    <dbReference type="NCBI Taxonomy" id="403638"/>
    <lineage>
        <taxon>Bacteria</taxon>
        <taxon>Bacillati</taxon>
        <taxon>Actinomycetota</taxon>
        <taxon>Actinomycetes</taxon>
        <taxon>Micromonosporales</taxon>
        <taxon>Micromonosporaceae</taxon>
        <taxon>Actinoplanes</taxon>
    </lineage>
</organism>
<feature type="compositionally biased region" description="Acidic residues" evidence="1">
    <location>
        <begin position="137"/>
        <end position="146"/>
    </location>
</feature>
<evidence type="ECO:0000256" key="2">
    <source>
        <dbReference type="SAM" id="Phobius"/>
    </source>
</evidence>
<dbReference type="RefSeq" id="WP_203792996.1">
    <property type="nucleotide sequence ID" value="NZ_BAAAQE010000020.1"/>
</dbReference>
<feature type="transmembrane region" description="Helical" evidence="2">
    <location>
        <begin position="28"/>
        <end position="47"/>
    </location>
</feature>
<feature type="transmembrane region" description="Helical" evidence="2">
    <location>
        <begin position="67"/>
        <end position="87"/>
    </location>
</feature>
<comment type="caution">
    <text evidence="3">The sequence shown here is derived from an EMBL/GenBank/DDBJ whole genome shotgun (WGS) entry which is preliminary data.</text>
</comment>
<reference evidence="3 4" key="1">
    <citation type="submission" date="2021-01" db="EMBL/GenBank/DDBJ databases">
        <title>Whole genome shotgun sequence of Actinoplanes couchii NBRC 106145.</title>
        <authorList>
            <person name="Komaki H."/>
            <person name="Tamura T."/>
        </authorList>
    </citation>
    <scope>NUCLEOTIDE SEQUENCE [LARGE SCALE GENOMIC DNA]</scope>
    <source>
        <strain evidence="3 4">NBRC 106145</strain>
    </source>
</reference>
<evidence type="ECO:0000313" key="3">
    <source>
        <dbReference type="EMBL" id="GID52195.1"/>
    </source>
</evidence>
<evidence type="ECO:0000256" key="1">
    <source>
        <dbReference type="SAM" id="MobiDB-lite"/>
    </source>
</evidence>
<accession>A0ABQ3X0Z3</accession>
<dbReference type="Proteomes" id="UP000612282">
    <property type="component" value="Unassembled WGS sequence"/>
</dbReference>
<gene>
    <name evidence="3" type="ORF">Aco03nite_005990</name>
</gene>
<proteinExistence type="predicted"/>
<feature type="region of interest" description="Disordered" evidence="1">
    <location>
        <begin position="137"/>
        <end position="162"/>
    </location>
</feature>
<keyword evidence="2" id="KW-0472">Membrane</keyword>
<keyword evidence="2" id="KW-0812">Transmembrane</keyword>
<dbReference type="EMBL" id="BOMG01000011">
    <property type="protein sequence ID" value="GID52195.1"/>
    <property type="molecule type" value="Genomic_DNA"/>
</dbReference>
<protein>
    <submittedName>
        <fullName evidence="3">Uncharacterized protein</fullName>
    </submittedName>
</protein>
<sequence length="162" mass="17664">MQHDARQDAYADDGLSQDDARRARRRKLWALVTAQAVLLLPLIYLWFGPASAAAAADPRPNLGAGLVGMALMVLGMPWSVFVCLLDNRYGLFDSGARDLFVLGPAVLNLALTASGVWWTGRHPVEETEWQVLEADEIEIEETDEPEVSAPRPDGGGVLPRQA</sequence>
<evidence type="ECO:0000313" key="4">
    <source>
        <dbReference type="Proteomes" id="UP000612282"/>
    </source>
</evidence>